<evidence type="ECO:0000256" key="1">
    <source>
        <dbReference type="ARBA" id="ARBA00002247"/>
    </source>
</evidence>
<dbReference type="RefSeq" id="WP_111417292.1">
    <property type="nucleotide sequence ID" value="NZ_NPEX01000005.1"/>
</dbReference>
<keyword evidence="8" id="KW-1185">Reference proteome</keyword>
<organism evidence="7 8">
    <name type="scientific">Rhodoplanes roseus</name>
    <dbReference type="NCBI Taxonomy" id="29409"/>
    <lineage>
        <taxon>Bacteria</taxon>
        <taxon>Pseudomonadati</taxon>
        <taxon>Pseudomonadota</taxon>
        <taxon>Alphaproteobacteria</taxon>
        <taxon>Hyphomicrobiales</taxon>
        <taxon>Nitrobacteraceae</taxon>
        <taxon>Rhodoplanes</taxon>
    </lineage>
</organism>
<sequence>MSSCGNHGHVVAPGALTRLKTAGSAEEFFTVLGVAYDPTVLNVARLHILKRMGEYLAGDELDGIPEPIAVARCQSVLARAYEEFVASSPLEQRVFKVLKEAVEPKAPKNFVPLDELK</sequence>
<dbReference type="Pfam" id="PF03206">
    <property type="entry name" value="NifW"/>
    <property type="match status" value="1"/>
</dbReference>
<comment type="caution">
    <text evidence="7">The sequence shown here is derived from an EMBL/GenBank/DDBJ whole genome shotgun (WGS) entry which is preliminary data.</text>
</comment>
<dbReference type="NCBIfam" id="NF002009">
    <property type="entry name" value="PRK00810.1"/>
    <property type="match status" value="1"/>
</dbReference>
<dbReference type="HAMAP" id="MF_00529">
    <property type="entry name" value="NifW"/>
    <property type="match status" value="1"/>
</dbReference>
<keyword evidence="5 6" id="KW-0535">Nitrogen fixation</keyword>
<evidence type="ECO:0000256" key="4">
    <source>
        <dbReference type="ARBA" id="ARBA00016274"/>
    </source>
</evidence>
<protein>
    <recommendedName>
        <fullName evidence="4 6">Nitrogenase-stabilizing/protective protein NifW</fullName>
    </recommendedName>
</protein>
<dbReference type="OrthoDB" id="9811868at2"/>
<name>A0A327L8V0_9BRAD</name>
<proteinExistence type="inferred from homology"/>
<accession>A0A327L8V0</accession>
<dbReference type="Proteomes" id="UP000249130">
    <property type="component" value="Unassembled WGS sequence"/>
</dbReference>
<evidence type="ECO:0000313" key="8">
    <source>
        <dbReference type="Proteomes" id="UP000249130"/>
    </source>
</evidence>
<gene>
    <name evidence="6" type="primary">nifW</name>
    <name evidence="7" type="ORF">CH341_01640</name>
</gene>
<evidence type="ECO:0000256" key="2">
    <source>
        <dbReference type="ARBA" id="ARBA00008351"/>
    </source>
</evidence>
<evidence type="ECO:0000313" key="7">
    <source>
        <dbReference type="EMBL" id="RAI45932.1"/>
    </source>
</evidence>
<evidence type="ECO:0000256" key="3">
    <source>
        <dbReference type="ARBA" id="ARBA00011284"/>
    </source>
</evidence>
<comment type="function">
    <text evidence="1 6">May protect the nitrogenase Fe-Mo protein from oxidative damage.</text>
</comment>
<evidence type="ECO:0000256" key="5">
    <source>
        <dbReference type="ARBA" id="ARBA00023231"/>
    </source>
</evidence>
<comment type="similarity">
    <text evidence="2 6">Belongs to the NifW family.</text>
</comment>
<comment type="subunit">
    <text evidence="3 6">Homotrimer; associates with NifD.</text>
</comment>
<dbReference type="AlphaFoldDB" id="A0A327L8V0"/>
<dbReference type="InterPro" id="IPR004893">
    <property type="entry name" value="NifW"/>
</dbReference>
<evidence type="ECO:0000256" key="6">
    <source>
        <dbReference type="HAMAP-Rule" id="MF_00529"/>
    </source>
</evidence>
<dbReference type="PIRSF" id="PIRSF005790">
    <property type="entry name" value="NifW"/>
    <property type="match status" value="1"/>
</dbReference>
<dbReference type="GO" id="GO:0009399">
    <property type="term" value="P:nitrogen fixation"/>
    <property type="evidence" value="ECO:0007669"/>
    <property type="project" value="UniProtKB-UniRule"/>
</dbReference>
<dbReference type="EMBL" id="NPEX01000005">
    <property type="protein sequence ID" value="RAI45932.1"/>
    <property type="molecule type" value="Genomic_DNA"/>
</dbReference>
<reference evidence="7 8" key="1">
    <citation type="submission" date="2017-07" db="EMBL/GenBank/DDBJ databases">
        <title>Draft Genome Sequences of Select Purple Nonsulfur Bacteria.</title>
        <authorList>
            <person name="Lasarre B."/>
            <person name="Mckinlay J.B."/>
        </authorList>
    </citation>
    <scope>NUCLEOTIDE SEQUENCE [LARGE SCALE GENOMIC DNA]</scope>
    <source>
        <strain evidence="7 8">DSM 5909</strain>
    </source>
</reference>